<comment type="caution">
    <text evidence="1">The sequence shown here is derived from an EMBL/GenBank/DDBJ whole genome shotgun (WGS) entry which is preliminary data.</text>
</comment>
<gene>
    <name evidence="1" type="ORF">GQ607_005758</name>
</gene>
<accession>A0A8H3ZNX8</accession>
<keyword evidence="2" id="KW-1185">Reference proteome</keyword>
<organism evidence="1 2">
    <name type="scientific">Colletotrichum asianum</name>
    <dbReference type="NCBI Taxonomy" id="702518"/>
    <lineage>
        <taxon>Eukaryota</taxon>
        <taxon>Fungi</taxon>
        <taxon>Dikarya</taxon>
        <taxon>Ascomycota</taxon>
        <taxon>Pezizomycotina</taxon>
        <taxon>Sordariomycetes</taxon>
        <taxon>Hypocreomycetidae</taxon>
        <taxon>Glomerellales</taxon>
        <taxon>Glomerellaceae</taxon>
        <taxon>Colletotrichum</taxon>
        <taxon>Colletotrichum gloeosporioides species complex</taxon>
    </lineage>
</organism>
<reference evidence="1 2" key="1">
    <citation type="submission" date="2019-12" db="EMBL/GenBank/DDBJ databases">
        <title>A genome sequence resource for the geographically widespread anthracnose pathogen Colletotrichum asianum.</title>
        <authorList>
            <person name="Meng Y."/>
        </authorList>
    </citation>
    <scope>NUCLEOTIDE SEQUENCE [LARGE SCALE GENOMIC DNA]</scope>
    <source>
        <strain evidence="1 2">ICMP 18580</strain>
    </source>
</reference>
<evidence type="ECO:0000313" key="1">
    <source>
        <dbReference type="EMBL" id="KAF0326994.1"/>
    </source>
</evidence>
<proteinExistence type="predicted"/>
<evidence type="ECO:0000313" key="2">
    <source>
        <dbReference type="Proteomes" id="UP000434172"/>
    </source>
</evidence>
<sequence>MLTLSYIKK</sequence>
<name>A0A8H3ZNX8_9PEZI</name>
<dbReference type="Proteomes" id="UP000434172">
    <property type="component" value="Unassembled WGS sequence"/>
</dbReference>
<protein>
    <submittedName>
        <fullName evidence="1">Uncharacterized protein</fullName>
    </submittedName>
</protein>
<dbReference type="EMBL" id="WOWK01000026">
    <property type="protein sequence ID" value="KAF0326994.1"/>
    <property type="molecule type" value="Genomic_DNA"/>
</dbReference>